<sequence>MFLFHLKQHQRIHTGSKPFSCDHFGCGQCGKGFTQIGTLKNHQLIHTGHQVIHTGIKPFVVSVESFLLVASSKKKKIKVLTILKLKH</sequence>
<evidence type="ECO:0000256" key="3">
    <source>
        <dbReference type="ARBA" id="ARBA00022771"/>
    </source>
</evidence>
<dbReference type="InterPro" id="IPR013087">
    <property type="entry name" value="Znf_C2H2_type"/>
</dbReference>
<dbReference type="PROSITE" id="PS00028">
    <property type="entry name" value="ZINC_FINGER_C2H2_1"/>
    <property type="match status" value="1"/>
</dbReference>
<evidence type="ECO:0000256" key="1">
    <source>
        <dbReference type="ARBA" id="ARBA00022723"/>
    </source>
</evidence>
<keyword evidence="1" id="KW-0479">Metal-binding</keyword>
<name>A0A3Q4HYY9_NEOBR</name>
<evidence type="ECO:0000256" key="6">
    <source>
        <dbReference type="PROSITE-ProRule" id="PRU00042"/>
    </source>
</evidence>
<reference evidence="8" key="1">
    <citation type="submission" date="2025-08" db="UniProtKB">
        <authorList>
            <consortium name="Ensembl"/>
        </authorList>
    </citation>
    <scope>IDENTIFICATION</scope>
</reference>
<dbReference type="InterPro" id="IPR036236">
    <property type="entry name" value="Znf_C2H2_sf"/>
</dbReference>
<evidence type="ECO:0000313" key="9">
    <source>
        <dbReference type="Proteomes" id="UP000261580"/>
    </source>
</evidence>
<evidence type="ECO:0000313" key="8">
    <source>
        <dbReference type="Ensembl" id="ENSNBRP00000027476.1"/>
    </source>
</evidence>
<organism evidence="8 9">
    <name type="scientific">Neolamprologus brichardi</name>
    <name type="common">Fairy cichlid</name>
    <name type="synonym">Lamprologus brichardi</name>
    <dbReference type="NCBI Taxonomy" id="32507"/>
    <lineage>
        <taxon>Eukaryota</taxon>
        <taxon>Metazoa</taxon>
        <taxon>Chordata</taxon>
        <taxon>Craniata</taxon>
        <taxon>Vertebrata</taxon>
        <taxon>Euteleostomi</taxon>
        <taxon>Actinopterygii</taxon>
        <taxon>Neopterygii</taxon>
        <taxon>Teleostei</taxon>
        <taxon>Neoteleostei</taxon>
        <taxon>Acanthomorphata</taxon>
        <taxon>Ovalentaria</taxon>
        <taxon>Cichlomorphae</taxon>
        <taxon>Cichliformes</taxon>
        <taxon>Cichlidae</taxon>
        <taxon>African cichlids</taxon>
        <taxon>Pseudocrenilabrinae</taxon>
        <taxon>Lamprologini</taxon>
        <taxon>Neolamprologus</taxon>
    </lineage>
</organism>
<dbReference type="Bgee" id="ENSNBRG00000020968">
    <property type="expression patterns" value="Expressed in mesonephros and 3 other cell types or tissues"/>
</dbReference>
<feature type="domain" description="C2H2-type" evidence="7">
    <location>
        <begin position="24"/>
        <end position="51"/>
    </location>
</feature>
<dbReference type="SUPFAM" id="SSF57667">
    <property type="entry name" value="beta-beta-alpha zinc fingers"/>
    <property type="match status" value="1"/>
</dbReference>
<dbReference type="PROSITE" id="PS50157">
    <property type="entry name" value="ZINC_FINGER_C2H2_2"/>
    <property type="match status" value="1"/>
</dbReference>
<keyword evidence="2" id="KW-0677">Repeat</keyword>
<dbReference type="PANTHER" id="PTHR23235:SF142">
    <property type="entry name" value="ZINC FINGER PROTEIN 384"/>
    <property type="match status" value="1"/>
</dbReference>
<evidence type="ECO:0000259" key="7">
    <source>
        <dbReference type="PROSITE" id="PS50157"/>
    </source>
</evidence>
<dbReference type="Ensembl" id="ENSNBRT00000028194.1">
    <property type="protein sequence ID" value="ENSNBRP00000027476.1"/>
    <property type="gene ID" value="ENSNBRG00000020968.1"/>
</dbReference>
<keyword evidence="3 6" id="KW-0863">Zinc-finger</keyword>
<dbReference type="Gene3D" id="3.30.160.60">
    <property type="entry name" value="Classic Zinc Finger"/>
    <property type="match status" value="2"/>
</dbReference>
<evidence type="ECO:0000256" key="4">
    <source>
        <dbReference type="ARBA" id="ARBA00022833"/>
    </source>
</evidence>
<dbReference type="GO" id="GO:0000981">
    <property type="term" value="F:DNA-binding transcription factor activity, RNA polymerase II-specific"/>
    <property type="evidence" value="ECO:0007669"/>
    <property type="project" value="TreeGrafter"/>
</dbReference>
<accession>A0A3Q4HYY9</accession>
<reference evidence="8" key="2">
    <citation type="submission" date="2025-09" db="UniProtKB">
        <authorList>
            <consortium name="Ensembl"/>
        </authorList>
    </citation>
    <scope>IDENTIFICATION</scope>
</reference>
<dbReference type="FunFam" id="3.30.160.60:FF:002343">
    <property type="entry name" value="Zinc finger protein 33A"/>
    <property type="match status" value="1"/>
</dbReference>
<dbReference type="PANTHER" id="PTHR23235">
    <property type="entry name" value="KRUEPPEL-LIKE TRANSCRIPTION FACTOR"/>
    <property type="match status" value="1"/>
</dbReference>
<dbReference type="STRING" id="32507.ENSNBRP00000027476"/>
<evidence type="ECO:0000256" key="2">
    <source>
        <dbReference type="ARBA" id="ARBA00022737"/>
    </source>
</evidence>
<keyword evidence="5" id="KW-0539">Nucleus</keyword>
<keyword evidence="4" id="KW-0862">Zinc</keyword>
<protein>
    <recommendedName>
        <fullName evidence="7">C2H2-type domain-containing protein</fullName>
    </recommendedName>
</protein>
<dbReference type="GO" id="GO:0008270">
    <property type="term" value="F:zinc ion binding"/>
    <property type="evidence" value="ECO:0007669"/>
    <property type="project" value="UniProtKB-KW"/>
</dbReference>
<dbReference type="Proteomes" id="UP000261580">
    <property type="component" value="Unassembled WGS sequence"/>
</dbReference>
<evidence type="ECO:0000256" key="5">
    <source>
        <dbReference type="ARBA" id="ARBA00023242"/>
    </source>
</evidence>
<keyword evidence="9" id="KW-1185">Reference proteome</keyword>
<dbReference type="AlphaFoldDB" id="A0A3Q4HYY9"/>
<proteinExistence type="predicted"/>
<dbReference type="GO" id="GO:0000978">
    <property type="term" value="F:RNA polymerase II cis-regulatory region sequence-specific DNA binding"/>
    <property type="evidence" value="ECO:0007669"/>
    <property type="project" value="TreeGrafter"/>
</dbReference>